<organism evidence="16 17">
    <name type="scientific">Daphnia galeata</name>
    <dbReference type="NCBI Taxonomy" id="27404"/>
    <lineage>
        <taxon>Eukaryota</taxon>
        <taxon>Metazoa</taxon>
        <taxon>Ecdysozoa</taxon>
        <taxon>Arthropoda</taxon>
        <taxon>Crustacea</taxon>
        <taxon>Branchiopoda</taxon>
        <taxon>Diplostraca</taxon>
        <taxon>Cladocera</taxon>
        <taxon>Anomopoda</taxon>
        <taxon>Daphniidae</taxon>
        <taxon>Daphnia</taxon>
    </lineage>
</organism>
<dbReference type="InterPro" id="IPR017946">
    <property type="entry name" value="PLC-like_Pdiesterase_TIM-brl"/>
</dbReference>
<keyword evidence="10" id="KW-0479">Metal-binding</keyword>
<evidence type="ECO:0000256" key="3">
    <source>
        <dbReference type="ARBA" id="ARBA00022490"/>
    </source>
</evidence>
<evidence type="ECO:0000256" key="8">
    <source>
        <dbReference type="PIRNR" id="PIRNR000956"/>
    </source>
</evidence>
<feature type="compositionally biased region" description="Basic and acidic residues" evidence="13">
    <location>
        <begin position="563"/>
        <end position="582"/>
    </location>
</feature>
<dbReference type="PANTHER" id="PTHR10336:SF149">
    <property type="entry name" value="1-PHOSPHATIDYLINOSITOL 4,5-BISPHOSPHATE PHOSPHODIESTERASE CLASSES I AND II"/>
    <property type="match status" value="1"/>
</dbReference>
<feature type="coiled-coil region" evidence="12">
    <location>
        <begin position="1152"/>
        <end position="1190"/>
    </location>
</feature>
<dbReference type="SMART" id="SM00149">
    <property type="entry name" value="PLCYc"/>
    <property type="match status" value="1"/>
</dbReference>
<dbReference type="InterPro" id="IPR042531">
    <property type="entry name" value="PLC-beta_C_sf"/>
</dbReference>
<dbReference type="GO" id="GO:0007186">
    <property type="term" value="P:G protein-coupled receptor signaling pathway"/>
    <property type="evidence" value="ECO:0007669"/>
    <property type="project" value="TreeGrafter"/>
</dbReference>
<feature type="binding site" evidence="10">
    <location>
        <position position="339"/>
    </location>
    <ligand>
        <name>Ca(2+)</name>
        <dbReference type="ChEBI" id="CHEBI:29108"/>
    </ligand>
</feature>
<protein>
    <recommendedName>
        <fullName evidence="8">1-phosphatidylinositol 4,5-bisphosphate phosphodiesterase</fullName>
        <ecNumber evidence="8">3.1.4.11</ecNumber>
    </recommendedName>
</protein>
<keyword evidence="4 8" id="KW-0378">Hydrolase</keyword>
<dbReference type="GO" id="GO:0046488">
    <property type="term" value="P:phosphatidylinositol metabolic process"/>
    <property type="evidence" value="ECO:0007669"/>
    <property type="project" value="TreeGrafter"/>
</dbReference>
<feature type="active site" evidence="9">
    <location>
        <position position="338"/>
    </location>
</feature>
<feature type="region of interest" description="Disordered" evidence="13">
    <location>
        <begin position="889"/>
        <end position="917"/>
    </location>
</feature>
<evidence type="ECO:0000256" key="12">
    <source>
        <dbReference type="SAM" id="Coils"/>
    </source>
</evidence>
<dbReference type="EMBL" id="CAKKLH010000124">
    <property type="protein sequence ID" value="CAH0104112.1"/>
    <property type="molecule type" value="Genomic_DNA"/>
</dbReference>
<keyword evidence="17" id="KW-1185">Reference proteome</keyword>
<keyword evidence="3" id="KW-0963">Cytoplasm</keyword>
<dbReference type="InterPro" id="IPR035892">
    <property type="entry name" value="C2_domain_sf"/>
</dbReference>
<dbReference type="SUPFAM" id="SSF69989">
    <property type="entry name" value="C-terminal domain of PLC-beta"/>
    <property type="match status" value="1"/>
</dbReference>
<dbReference type="Gene3D" id="2.30.29.240">
    <property type="match status" value="1"/>
</dbReference>
<dbReference type="Gene3D" id="1.20.1230.10">
    <property type="entry name" value="Phospholipase C beta, distal C-terminal domain"/>
    <property type="match status" value="1"/>
</dbReference>
<dbReference type="PANTHER" id="PTHR10336">
    <property type="entry name" value="PHOSPHOINOSITIDE-SPECIFIC PHOSPHOLIPASE C FAMILY PROTEIN"/>
    <property type="match status" value="1"/>
</dbReference>
<evidence type="ECO:0000313" key="16">
    <source>
        <dbReference type="EMBL" id="CAH0104112.1"/>
    </source>
</evidence>
<evidence type="ECO:0000256" key="9">
    <source>
        <dbReference type="PIRSR" id="PIRSR000956-1"/>
    </source>
</evidence>
<dbReference type="SUPFAM" id="SSF51695">
    <property type="entry name" value="PLC-like phosphodiesterases"/>
    <property type="match status" value="1"/>
</dbReference>
<evidence type="ECO:0000256" key="6">
    <source>
        <dbReference type="ARBA" id="ARBA00023098"/>
    </source>
</evidence>
<dbReference type="PIRSF" id="PIRSF000956">
    <property type="entry name" value="PLC-beta"/>
    <property type="match status" value="1"/>
</dbReference>
<feature type="binding site" evidence="10">
    <location>
        <position position="417"/>
    </location>
    <ligand>
        <name>Ca(2+)</name>
        <dbReference type="ChEBI" id="CHEBI:29108"/>
    </ligand>
</feature>
<dbReference type="Pfam" id="PF00387">
    <property type="entry name" value="PI-PLC-Y"/>
    <property type="match status" value="1"/>
</dbReference>
<dbReference type="CDD" id="cd00275">
    <property type="entry name" value="C2_PLC_like"/>
    <property type="match status" value="1"/>
</dbReference>
<feature type="coiled-coil region" evidence="12">
    <location>
        <begin position="985"/>
        <end position="1016"/>
    </location>
</feature>
<dbReference type="CDD" id="cd08591">
    <property type="entry name" value="PI-PLCc_beta"/>
    <property type="match status" value="1"/>
</dbReference>
<reference evidence="16" key="1">
    <citation type="submission" date="2021-11" db="EMBL/GenBank/DDBJ databases">
        <authorList>
            <person name="Schell T."/>
        </authorList>
    </citation>
    <scope>NUCLEOTIDE SEQUENCE</scope>
    <source>
        <strain evidence="16">M5</strain>
    </source>
</reference>
<evidence type="ECO:0000256" key="7">
    <source>
        <dbReference type="ARBA" id="ARBA00023224"/>
    </source>
</evidence>
<feature type="compositionally biased region" description="Basic and acidic residues" evidence="13">
    <location>
        <begin position="515"/>
        <end position="540"/>
    </location>
</feature>
<dbReference type="Gene3D" id="2.60.40.150">
    <property type="entry name" value="C2 domain"/>
    <property type="match status" value="1"/>
</dbReference>
<accession>A0A8J2RR34</accession>
<evidence type="ECO:0000256" key="2">
    <source>
        <dbReference type="ARBA" id="ARBA00004496"/>
    </source>
</evidence>
<keyword evidence="10" id="KW-0106">Calcium</keyword>
<keyword evidence="7 8" id="KW-0807">Transducer</keyword>
<dbReference type="PROSITE" id="PS50008">
    <property type="entry name" value="PIPLC_Y_DOMAIN"/>
    <property type="match status" value="1"/>
</dbReference>
<dbReference type="GO" id="GO:0051209">
    <property type="term" value="P:release of sequestered calcium ion into cytosol"/>
    <property type="evidence" value="ECO:0007669"/>
    <property type="project" value="TreeGrafter"/>
</dbReference>
<name>A0A8J2RR34_9CRUS</name>
<comment type="subcellular location">
    <subcellularLocation>
        <location evidence="2">Cytoplasm</location>
    </subcellularLocation>
</comment>
<dbReference type="EC" id="3.1.4.11" evidence="8"/>
<feature type="compositionally biased region" description="Basic and acidic residues" evidence="13">
    <location>
        <begin position="890"/>
        <end position="909"/>
    </location>
</feature>
<evidence type="ECO:0000259" key="14">
    <source>
        <dbReference type="PROSITE" id="PS50004"/>
    </source>
</evidence>
<dbReference type="SUPFAM" id="SSF50729">
    <property type="entry name" value="PH domain-like"/>
    <property type="match status" value="1"/>
</dbReference>
<dbReference type="FunFam" id="2.60.40.150:FF:000008">
    <property type="entry name" value="1-phosphatidylinositol 4,5-bisphosphate phosphodiesterase"/>
    <property type="match status" value="1"/>
</dbReference>
<dbReference type="FunFam" id="3.20.20.190:FF:000084">
    <property type="match status" value="1"/>
</dbReference>
<dbReference type="GO" id="GO:0005509">
    <property type="term" value="F:calcium ion binding"/>
    <property type="evidence" value="ECO:0007669"/>
    <property type="project" value="UniProtKB-UniRule"/>
</dbReference>
<dbReference type="Pfam" id="PF09279">
    <property type="entry name" value="EF-hand_like"/>
    <property type="match status" value="1"/>
</dbReference>
<evidence type="ECO:0000259" key="15">
    <source>
        <dbReference type="PROSITE" id="PS50008"/>
    </source>
</evidence>
<keyword evidence="5 8" id="KW-0442">Lipid degradation</keyword>
<feature type="domain" description="C2" evidence="14">
    <location>
        <begin position="707"/>
        <end position="834"/>
    </location>
</feature>
<dbReference type="PROSITE" id="PS50007">
    <property type="entry name" value="PIPLC_X_DOMAIN"/>
    <property type="match status" value="1"/>
</dbReference>
<gene>
    <name evidence="16" type="ORF">DGAL_LOCUS6825</name>
</gene>
<comment type="cofactor">
    <cofactor evidence="10">
        <name>Ca(2+)</name>
        <dbReference type="ChEBI" id="CHEBI:29108"/>
    </cofactor>
    <text evidence="10">Binds 1 Ca(2+) ion per subunit.</text>
</comment>
<evidence type="ECO:0000256" key="13">
    <source>
        <dbReference type="SAM" id="MobiDB-lite"/>
    </source>
</evidence>
<dbReference type="PROSITE" id="PS50004">
    <property type="entry name" value="C2"/>
    <property type="match status" value="1"/>
</dbReference>
<feature type="domain" description="PI-PLC Y-box" evidence="15">
    <location>
        <begin position="588"/>
        <end position="704"/>
    </location>
</feature>
<dbReference type="GO" id="GO:0048015">
    <property type="term" value="P:phosphatidylinositol-mediated signaling"/>
    <property type="evidence" value="ECO:0007669"/>
    <property type="project" value="TreeGrafter"/>
</dbReference>
<dbReference type="GO" id="GO:0016042">
    <property type="term" value="P:lipid catabolic process"/>
    <property type="evidence" value="ECO:0007669"/>
    <property type="project" value="UniProtKB-KW"/>
</dbReference>
<dbReference type="CDD" id="cd13361">
    <property type="entry name" value="PH_PLC_beta"/>
    <property type="match status" value="1"/>
</dbReference>
<dbReference type="InterPro" id="IPR001711">
    <property type="entry name" value="PLipase_C_Pinositol-sp_Y"/>
</dbReference>
<comment type="catalytic activity">
    <reaction evidence="1 8 11">
        <text>a 1,2-diacyl-sn-glycero-3-phospho-(1D-myo-inositol-4,5-bisphosphate) + H2O = 1D-myo-inositol 1,4,5-trisphosphate + a 1,2-diacyl-sn-glycerol + H(+)</text>
        <dbReference type="Rhea" id="RHEA:33179"/>
        <dbReference type="ChEBI" id="CHEBI:15377"/>
        <dbReference type="ChEBI" id="CHEBI:15378"/>
        <dbReference type="ChEBI" id="CHEBI:17815"/>
        <dbReference type="ChEBI" id="CHEBI:58456"/>
        <dbReference type="ChEBI" id="CHEBI:203600"/>
        <dbReference type="EC" id="3.1.4.11"/>
    </reaction>
</comment>
<dbReference type="InterPro" id="IPR016280">
    <property type="entry name" value="PLC-beta"/>
</dbReference>
<evidence type="ECO:0000256" key="10">
    <source>
        <dbReference type="PIRSR" id="PIRSR000956-2"/>
    </source>
</evidence>
<dbReference type="AlphaFoldDB" id="A0A8J2RR34"/>
<dbReference type="Pfam" id="PF00388">
    <property type="entry name" value="PI-PLC-X"/>
    <property type="match status" value="1"/>
</dbReference>
<evidence type="ECO:0000256" key="5">
    <source>
        <dbReference type="ARBA" id="ARBA00022963"/>
    </source>
</evidence>
<evidence type="ECO:0000256" key="4">
    <source>
        <dbReference type="ARBA" id="ARBA00022801"/>
    </source>
</evidence>
<keyword evidence="12" id="KW-0175">Coiled coil</keyword>
<dbReference type="OrthoDB" id="269822at2759"/>
<sequence length="1225" mass="139250">MADSKPGVHVLQLKHVSVPPSMIAGEKFIKWDEDSSLVTAVTLRVDPYGYFLYWTDQNEETQILDMCTIRDTRTGHYAKVPKDPKMRDQVTMGASQDSLEDKTLTVSYGPDFVNISFFNFCTSKKETAKQWTDDLLKMANNLLALNGSVHYFLRKAHVRLTLQADKGGKIALVVSLSIVRTFAQHRDDRRRVEKAFIESTGLASGKDDAIPLSQFGFDDFYRFYKKLTGRQEVEKIFEELFGTKSHITVEQFVEFLNSYQRDPRLNEILYPYANPDRARDLFQQYEPNVPNAPKGLLSAEGFLRFLMSEDNSIVSADKFDLSHDMEQPLCHYFVNSSHNTYLTGHQFTGKSSVEIYRQTLLGGCRCVELDFWNGKNEDPIIYHGYTLVPEVPAKDVIEAIAESAFKTSDFPVVLSFENHCNPKQQAKIAQYCREYFGEMMLDQALESHPLEPGVPLPSPAQLKRKIIIKNKKKHQHHRALKDVDKGAAAGASALAVTIGSVSGSTLAPQGNGEIPRPRLEKEESKDSITEEEDAIIHAAEEIELGSESDDEDESSTLSNLSPEEIRLREKAQKDKGTAGKETEAGAEISALVNYVQPIHFHSFEHAERRNRSYEMSSFVETQSTALLKEHPIEFVNYNKRQISRVYPRGTRVDSSNFMPHVFWNAGCQLVALNFQTLDLAMQLNLGIFEMNGRTGYLLKPQFMRRMDRKFDPFAESTVDGIIAGKVSVQVISGQFLSDKRVSTYVEVDMFGLPADTVRKRFRTKTVLNNGINPIYDQEPFVFNKVVLPDLACLRIAVYEDSGRLLGHRVLPVTGLCPGYRHLGLRNDGGQPLNLATLFVNIMVKDYIPDGLSDFANALANPIKYQSELEKRSKQLSILTGEMEDPLEYEVDSKLASDKDTEDKDMDTKTRAHQQPSLEGETPVLTALSAENIPTKRQDSTKMKTNSILRPEFRDISGLGPSSSGLSDVECESVVVAESFEKLIENKHVKKQRDKLNKKLEDIQKEFEKEKTKLEEELGIVTKSKVTKTSSRLIKRISSKNLNKEPASVRSSSETAECLLAQRLPPILQKFNEEKANMKKHYHEIIYTTLEKCIAASKEKQLKLLKEQYDSQVGGATKSIHAQVSREFKSLNKRHKDKDELDRMKREKREEIVRKGVVEHERLEQQFEKKEKELRRQYEELQKRFEEERMKEYMSISRESERSTSVVSDDVFDSAVPLGPACRPHS</sequence>
<dbReference type="Gene3D" id="3.20.20.190">
    <property type="entry name" value="Phosphatidylinositol (PI) phosphodiesterase"/>
    <property type="match status" value="1"/>
</dbReference>
<dbReference type="SMART" id="SM00239">
    <property type="entry name" value="C2"/>
    <property type="match status" value="1"/>
</dbReference>
<feature type="region of interest" description="Disordered" evidence="13">
    <location>
        <begin position="502"/>
        <end position="582"/>
    </location>
</feature>
<feature type="active site" evidence="9">
    <location>
        <position position="383"/>
    </location>
</feature>
<dbReference type="InterPro" id="IPR001192">
    <property type="entry name" value="PI-PLC_fam"/>
</dbReference>
<dbReference type="Pfam" id="PF17787">
    <property type="entry name" value="PH_14"/>
    <property type="match status" value="1"/>
</dbReference>
<dbReference type="SMART" id="SM00148">
    <property type="entry name" value="PLCXc"/>
    <property type="match status" value="1"/>
</dbReference>
<dbReference type="InterPro" id="IPR000909">
    <property type="entry name" value="PLipase_C_PInositol-sp_X_dom"/>
</dbReference>
<dbReference type="Proteomes" id="UP000789390">
    <property type="component" value="Unassembled WGS sequence"/>
</dbReference>
<proteinExistence type="predicted"/>
<feature type="binding site" evidence="10">
    <location>
        <position position="370"/>
    </location>
    <ligand>
        <name>Ca(2+)</name>
        <dbReference type="ChEBI" id="CHEBI:29108"/>
    </ligand>
</feature>
<evidence type="ECO:0000313" key="17">
    <source>
        <dbReference type="Proteomes" id="UP000789390"/>
    </source>
</evidence>
<dbReference type="FunFam" id="1.10.238.10:FF:000005">
    <property type="entry name" value="Phosphoinositide phospholipase C"/>
    <property type="match status" value="1"/>
</dbReference>
<dbReference type="CDD" id="cd16213">
    <property type="entry name" value="EFh_PI-PLC21"/>
    <property type="match status" value="1"/>
</dbReference>
<feature type="compositionally biased region" description="Acidic residues" evidence="13">
    <location>
        <begin position="541"/>
        <end position="554"/>
    </location>
</feature>
<dbReference type="Gene3D" id="1.10.238.10">
    <property type="entry name" value="EF-hand"/>
    <property type="match status" value="1"/>
</dbReference>
<dbReference type="GO" id="GO:0005737">
    <property type="term" value="C:cytoplasm"/>
    <property type="evidence" value="ECO:0007669"/>
    <property type="project" value="UniProtKB-SubCell"/>
</dbReference>
<dbReference type="GO" id="GO:0004435">
    <property type="term" value="F:phosphatidylinositol-4,5-bisphosphate phospholipase C activity"/>
    <property type="evidence" value="ECO:0007669"/>
    <property type="project" value="UniProtKB-UniRule"/>
</dbReference>
<keyword evidence="6 8" id="KW-0443">Lipid metabolism</keyword>
<dbReference type="InterPro" id="IPR000008">
    <property type="entry name" value="C2_dom"/>
</dbReference>
<dbReference type="SUPFAM" id="SSF49562">
    <property type="entry name" value="C2 domain (Calcium/lipid-binding domain, CaLB)"/>
    <property type="match status" value="1"/>
</dbReference>
<evidence type="ECO:0000256" key="11">
    <source>
        <dbReference type="RuleBase" id="RU361133"/>
    </source>
</evidence>
<comment type="caution">
    <text evidence="16">The sequence shown here is derived from an EMBL/GenBank/DDBJ whole genome shotgun (WGS) entry which is preliminary data.</text>
</comment>
<dbReference type="InterPro" id="IPR015359">
    <property type="entry name" value="PLC_EF-hand-like"/>
</dbReference>
<dbReference type="InterPro" id="IPR011992">
    <property type="entry name" value="EF-hand-dom_pair"/>
</dbReference>
<dbReference type="InterPro" id="IPR037862">
    <property type="entry name" value="PLC-beta_PH"/>
</dbReference>
<evidence type="ECO:0000256" key="1">
    <source>
        <dbReference type="ARBA" id="ARBA00001195"/>
    </source>
</evidence>
<feature type="binding site" evidence="10">
    <location>
        <position position="368"/>
    </location>
    <ligand>
        <name>Ca(2+)</name>
        <dbReference type="ChEBI" id="CHEBI:29108"/>
    </ligand>
</feature>
<dbReference type="PRINTS" id="PR00390">
    <property type="entry name" value="PHPHLIPASEC"/>
</dbReference>
<dbReference type="SUPFAM" id="SSF47473">
    <property type="entry name" value="EF-hand"/>
    <property type="match status" value="1"/>
</dbReference>